<dbReference type="PROSITE" id="PS51318">
    <property type="entry name" value="TAT"/>
    <property type="match status" value="1"/>
</dbReference>
<gene>
    <name evidence="2" type="ORF">DFR50_12944</name>
</gene>
<protein>
    <recommendedName>
        <fullName evidence="4">DUF1616 domain-containing protein</fullName>
    </recommendedName>
</protein>
<evidence type="ECO:0000256" key="1">
    <source>
        <dbReference type="SAM" id="Phobius"/>
    </source>
</evidence>
<keyword evidence="3" id="KW-1185">Reference proteome</keyword>
<comment type="caution">
    <text evidence="2">The sequence shown here is derived from an EMBL/GenBank/DDBJ whole genome shotgun (WGS) entry which is preliminary data.</text>
</comment>
<feature type="transmembrane region" description="Helical" evidence="1">
    <location>
        <begin position="91"/>
        <end position="111"/>
    </location>
</feature>
<accession>A0A366EXN5</accession>
<keyword evidence="1" id="KW-0812">Transmembrane</keyword>
<sequence length="300" mass="31464">MSRSDSRATLLELAAALACVAVLGWSPHPLVDLAAAAPLVVYLPGRAVLRALDADPEGRLERASVTVALSLALVIVSGLLLNLADSITRQGFLLLLGAIACAASIVALARAPRAAAPAAPEAPRAQRATAWAANLTMATLAVALAGAAVALAVVLNLDRRDFVTTQLWVVPKQGDAEAVVIGLRNAEAGAERYAIEVLVDHSLVQSWSDVPLKPGETWTTTFRWAGLGKYPRPVQPLKEGARGQGAPLATVSERVGLGAAPRVEALVYRSEDRSSVYRRAWTAPQCALGDDTHGRPPCVF</sequence>
<name>A0A366EXN5_9HYPH</name>
<organism evidence="2 3">
    <name type="scientific">Roseiarcus fermentans</name>
    <dbReference type="NCBI Taxonomy" id="1473586"/>
    <lineage>
        <taxon>Bacteria</taxon>
        <taxon>Pseudomonadati</taxon>
        <taxon>Pseudomonadota</taxon>
        <taxon>Alphaproteobacteria</taxon>
        <taxon>Hyphomicrobiales</taxon>
        <taxon>Roseiarcaceae</taxon>
        <taxon>Roseiarcus</taxon>
    </lineage>
</organism>
<evidence type="ECO:0000313" key="3">
    <source>
        <dbReference type="Proteomes" id="UP000253529"/>
    </source>
</evidence>
<dbReference type="RefSeq" id="WP_113891485.1">
    <property type="nucleotide sequence ID" value="NZ_QNRK01000029.1"/>
</dbReference>
<feature type="transmembrane region" description="Helical" evidence="1">
    <location>
        <begin position="131"/>
        <end position="157"/>
    </location>
</feature>
<keyword evidence="1" id="KW-1133">Transmembrane helix</keyword>
<evidence type="ECO:0008006" key="4">
    <source>
        <dbReference type="Google" id="ProtNLM"/>
    </source>
</evidence>
<dbReference type="EMBL" id="QNRK01000029">
    <property type="protein sequence ID" value="RBP07114.1"/>
    <property type="molecule type" value="Genomic_DNA"/>
</dbReference>
<proteinExistence type="predicted"/>
<dbReference type="InterPro" id="IPR006311">
    <property type="entry name" value="TAT_signal"/>
</dbReference>
<keyword evidence="1" id="KW-0472">Membrane</keyword>
<dbReference type="OrthoDB" id="8213735at2"/>
<feature type="transmembrane region" description="Helical" evidence="1">
    <location>
        <begin position="63"/>
        <end position="84"/>
    </location>
</feature>
<reference evidence="2 3" key="1">
    <citation type="submission" date="2018-06" db="EMBL/GenBank/DDBJ databases">
        <title>Genomic Encyclopedia of Type Strains, Phase IV (KMG-IV): sequencing the most valuable type-strain genomes for metagenomic binning, comparative biology and taxonomic classification.</title>
        <authorList>
            <person name="Goeker M."/>
        </authorList>
    </citation>
    <scope>NUCLEOTIDE SEQUENCE [LARGE SCALE GENOMIC DNA]</scope>
    <source>
        <strain evidence="2 3">DSM 24875</strain>
    </source>
</reference>
<dbReference type="AlphaFoldDB" id="A0A366EXN5"/>
<dbReference type="Proteomes" id="UP000253529">
    <property type="component" value="Unassembled WGS sequence"/>
</dbReference>
<evidence type="ECO:0000313" key="2">
    <source>
        <dbReference type="EMBL" id="RBP07114.1"/>
    </source>
</evidence>